<gene>
    <name evidence="1" type="ORF">JOC54_001406</name>
</gene>
<dbReference type="SUPFAM" id="SSF55961">
    <property type="entry name" value="Bet v1-like"/>
    <property type="match status" value="1"/>
</dbReference>
<evidence type="ECO:0000313" key="2">
    <source>
        <dbReference type="Proteomes" id="UP001179280"/>
    </source>
</evidence>
<dbReference type="Proteomes" id="UP001179280">
    <property type="component" value="Unassembled WGS sequence"/>
</dbReference>
<dbReference type="EMBL" id="JAFBCV010000003">
    <property type="protein sequence ID" value="MBM7838175.1"/>
    <property type="molecule type" value="Genomic_DNA"/>
</dbReference>
<dbReference type="RefSeq" id="WP_054793964.1">
    <property type="nucleotide sequence ID" value="NZ_JAFBCV010000003.1"/>
</dbReference>
<sequence>MDTYIYRYHTNLPISQEEAWQFFSEPKNMEIIQTIPPVRVAVTSKNIKVTVPLTCGLMSINTEILDISAPDYFVDRMEKPPYPFTFWEHRHQFQRNGNHTEMIDQVSFQAKWFPSILSSGLTQMFKTREKKLLSYFSS</sequence>
<dbReference type="InterPro" id="IPR023393">
    <property type="entry name" value="START-like_dom_sf"/>
</dbReference>
<proteinExistence type="predicted"/>
<reference evidence="1" key="1">
    <citation type="submission" date="2021-01" db="EMBL/GenBank/DDBJ databases">
        <title>Genomic Encyclopedia of Type Strains, Phase IV (KMG-IV): sequencing the most valuable type-strain genomes for metagenomic binning, comparative biology and taxonomic classification.</title>
        <authorList>
            <person name="Goeker M."/>
        </authorList>
    </citation>
    <scope>NUCLEOTIDE SEQUENCE</scope>
    <source>
        <strain evidence="1">DSM 21943</strain>
    </source>
</reference>
<accession>A0ABS2SSF8</accession>
<protein>
    <submittedName>
        <fullName evidence="1">Ligand-binding SRPBCC domain-containing protein</fullName>
    </submittedName>
</protein>
<evidence type="ECO:0000313" key="1">
    <source>
        <dbReference type="EMBL" id="MBM7838175.1"/>
    </source>
</evidence>
<keyword evidence="2" id="KW-1185">Reference proteome</keyword>
<name>A0ABS2SSF8_9BACI</name>
<organism evidence="1 2">
    <name type="scientific">Shouchella xiaoxiensis</name>
    <dbReference type="NCBI Taxonomy" id="766895"/>
    <lineage>
        <taxon>Bacteria</taxon>
        <taxon>Bacillati</taxon>
        <taxon>Bacillota</taxon>
        <taxon>Bacilli</taxon>
        <taxon>Bacillales</taxon>
        <taxon>Bacillaceae</taxon>
        <taxon>Shouchella</taxon>
    </lineage>
</organism>
<comment type="caution">
    <text evidence="1">The sequence shown here is derived from an EMBL/GenBank/DDBJ whole genome shotgun (WGS) entry which is preliminary data.</text>
</comment>
<dbReference type="Gene3D" id="3.30.530.20">
    <property type="match status" value="1"/>
</dbReference>